<dbReference type="Proteomes" id="UP000584867">
    <property type="component" value="Unassembled WGS sequence"/>
</dbReference>
<feature type="region of interest" description="Disordered" evidence="1">
    <location>
        <begin position="25"/>
        <end position="65"/>
    </location>
</feature>
<comment type="caution">
    <text evidence="3">The sequence shown here is derived from an EMBL/GenBank/DDBJ whole genome shotgun (WGS) entry which is preliminary data.</text>
</comment>
<evidence type="ECO:0000313" key="4">
    <source>
        <dbReference type="Proteomes" id="UP000584867"/>
    </source>
</evidence>
<name>A0A7W7ZUJ4_9BACT</name>
<dbReference type="RefSeq" id="WP_184259147.1">
    <property type="nucleotide sequence ID" value="NZ_JACHIO010000022.1"/>
</dbReference>
<dbReference type="InterPro" id="IPR042217">
    <property type="entry name" value="T4SS_VirB10/TrbI"/>
</dbReference>
<accession>A0A7W7ZUJ4</accession>
<organism evidence="3 4">
    <name type="scientific">Granulicella mallensis</name>
    <dbReference type="NCBI Taxonomy" id="940614"/>
    <lineage>
        <taxon>Bacteria</taxon>
        <taxon>Pseudomonadati</taxon>
        <taxon>Acidobacteriota</taxon>
        <taxon>Terriglobia</taxon>
        <taxon>Terriglobales</taxon>
        <taxon>Acidobacteriaceae</taxon>
        <taxon>Granulicella</taxon>
    </lineage>
</organism>
<evidence type="ECO:0000256" key="1">
    <source>
        <dbReference type="SAM" id="MobiDB-lite"/>
    </source>
</evidence>
<feature type="chain" id="PRO_5031398612" evidence="2">
    <location>
        <begin position="23"/>
        <end position="299"/>
    </location>
</feature>
<dbReference type="Gene3D" id="2.40.128.260">
    <property type="entry name" value="Type IV secretion system, VirB10/TraB/TrbI"/>
    <property type="match status" value="1"/>
</dbReference>
<evidence type="ECO:0000313" key="3">
    <source>
        <dbReference type="EMBL" id="MBB5065984.1"/>
    </source>
</evidence>
<proteinExistence type="predicted"/>
<evidence type="ECO:0000256" key="2">
    <source>
        <dbReference type="SAM" id="SignalP"/>
    </source>
</evidence>
<keyword evidence="2" id="KW-0732">Signal</keyword>
<gene>
    <name evidence="3" type="ORF">HDF15_004354</name>
</gene>
<dbReference type="AlphaFoldDB" id="A0A7W7ZUJ4"/>
<protein>
    <submittedName>
        <fullName evidence="3">Uncharacterized protein</fullName>
    </submittedName>
</protein>
<feature type="signal peptide" evidence="2">
    <location>
        <begin position="1"/>
        <end position="22"/>
    </location>
</feature>
<feature type="compositionally biased region" description="Polar residues" evidence="1">
    <location>
        <begin position="35"/>
        <end position="44"/>
    </location>
</feature>
<sequence>MKLTIPSLTAAASLLLAAPLFAQSSGVSHPEDLNDSISATTQAPPQHYQKPSAGTPVDNASAPAPVLHDRSYVPPAYGSDQPSVETAQIVRREAPMTVTDDINSGVVIDVPTNANELPEGTLFRTVLDSEISTQTTARGAAFHTQLTQNIEHHGRVIIPAGSILSGRVSNLHEGRRISGSASIHLQPEFVTLPDGVTYRLDAQVVDLAHIRNSHVSGEGTIVGNDHSKSTLTTLGLTTGAAAVTGAVVGGGVGAVVGAGIGAGVGTVWWLKHENQETLHAGTEIIFSLTQPMPLEPANR</sequence>
<dbReference type="EMBL" id="JACHIO010000022">
    <property type="protein sequence ID" value="MBB5065984.1"/>
    <property type="molecule type" value="Genomic_DNA"/>
</dbReference>
<reference evidence="3 4" key="1">
    <citation type="submission" date="2020-08" db="EMBL/GenBank/DDBJ databases">
        <title>Genomic Encyclopedia of Type Strains, Phase IV (KMG-V): Genome sequencing to study the core and pangenomes of soil and plant-associated prokaryotes.</title>
        <authorList>
            <person name="Whitman W."/>
        </authorList>
    </citation>
    <scope>NUCLEOTIDE SEQUENCE [LARGE SCALE GENOMIC DNA]</scope>
    <source>
        <strain evidence="3 4">X5P3</strain>
    </source>
</reference>